<dbReference type="GO" id="GO:0016020">
    <property type="term" value="C:membrane"/>
    <property type="evidence" value="ECO:0007669"/>
    <property type="project" value="TreeGrafter"/>
</dbReference>
<evidence type="ECO:0000256" key="3">
    <source>
        <dbReference type="RuleBase" id="RU000363"/>
    </source>
</evidence>
<dbReference type="SUPFAM" id="SSF51735">
    <property type="entry name" value="NAD(P)-binding Rossmann-fold domains"/>
    <property type="match status" value="1"/>
</dbReference>
<sequence length="263" mass="27735">MNLRDARVLLTGATGGIGQALAEDLAARTGEIVLTGRRTDLLEPLAEKLGGRAILADLTDRDAIEDLLRAAGEIDVLVANAALPGTGLLVDTSVDQIDRVLDVNLRAPIVMAKLAAHHMATRRRGHMVFICSLSGKTASAQSSLYNATKFGMRGFALALREDMRPHNVGVSTVFPGYISDAGMFADSGATLPRGIGTRSPQDVARATVRAIENNLAEVDVAPLGLRLVALAGGVAPNLSAAIQRRLGNEAVTEHLAKGQRHKR</sequence>
<dbReference type="GO" id="GO:0016491">
    <property type="term" value="F:oxidoreductase activity"/>
    <property type="evidence" value="ECO:0007669"/>
    <property type="project" value="UniProtKB-KW"/>
</dbReference>
<dbReference type="KEGG" id="ntp:CRH09_03260"/>
<dbReference type="EMBL" id="CP023778">
    <property type="protein sequence ID" value="ATL65379.1"/>
    <property type="molecule type" value="Genomic_DNA"/>
</dbReference>
<accession>A0A291RDJ4</accession>
<dbReference type="InterPro" id="IPR002347">
    <property type="entry name" value="SDR_fam"/>
</dbReference>
<dbReference type="Pfam" id="PF00106">
    <property type="entry name" value="adh_short"/>
    <property type="match status" value="1"/>
</dbReference>
<dbReference type="PRINTS" id="PR00080">
    <property type="entry name" value="SDRFAMILY"/>
</dbReference>
<dbReference type="PANTHER" id="PTHR44196:SF1">
    <property type="entry name" value="DEHYDROGENASE_REDUCTASE SDR FAMILY MEMBER 7B"/>
    <property type="match status" value="1"/>
</dbReference>
<dbReference type="GeneID" id="88356453"/>
<dbReference type="RefSeq" id="WP_098692672.1">
    <property type="nucleotide sequence ID" value="NZ_CP023778.1"/>
</dbReference>
<keyword evidence="2" id="KW-0560">Oxidoreductase</keyword>
<dbReference type="AlphaFoldDB" id="A0A291RDJ4"/>
<evidence type="ECO:0000313" key="5">
    <source>
        <dbReference type="Proteomes" id="UP000221961"/>
    </source>
</evidence>
<dbReference type="PROSITE" id="PS00061">
    <property type="entry name" value="ADH_SHORT"/>
    <property type="match status" value="1"/>
</dbReference>
<evidence type="ECO:0000313" key="4">
    <source>
        <dbReference type="EMBL" id="ATL65379.1"/>
    </source>
</evidence>
<dbReference type="InterPro" id="IPR036291">
    <property type="entry name" value="NAD(P)-bd_dom_sf"/>
</dbReference>
<protein>
    <submittedName>
        <fullName evidence="4">Oxidoreductase</fullName>
    </submittedName>
</protein>
<name>A0A291RDJ4_9NOCA</name>
<proteinExistence type="inferred from homology"/>
<dbReference type="Proteomes" id="UP000221961">
    <property type="component" value="Chromosome"/>
</dbReference>
<dbReference type="Gene3D" id="3.40.50.720">
    <property type="entry name" value="NAD(P)-binding Rossmann-like Domain"/>
    <property type="match status" value="1"/>
</dbReference>
<reference evidence="4 5" key="1">
    <citation type="submission" date="2017-10" db="EMBL/GenBank/DDBJ databases">
        <title>Comparative genomics between pathogenic Norcardia.</title>
        <authorList>
            <person name="Zeng L."/>
        </authorList>
    </citation>
    <scope>NUCLEOTIDE SEQUENCE [LARGE SCALE GENOMIC DNA]</scope>
    <source>
        <strain evidence="4 5">NC_YFY_NT001</strain>
    </source>
</reference>
<dbReference type="InterPro" id="IPR020904">
    <property type="entry name" value="Sc_DH/Rdtase_CS"/>
</dbReference>
<evidence type="ECO:0000256" key="2">
    <source>
        <dbReference type="ARBA" id="ARBA00023002"/>
    </source>
</evidence>
<dbReference type="PRINTS" id="PR00081">
    <property type="entry name" value="GDHRDH"/>
</dbReference>
<dbReference type="PANTHER" id="PTHR44196">
    <property type="entry name" value="DEHYDROGENASE/REDUCTASE SDR FAMILY MEMBER 7B"/>
    <property type="match status" value="1"/>
</dbReference>
<gene>
    <name evidence="4" type="ORF">CRH09_03260</name>
</gene>
<organism evidence="4 5">
    <name type="scientific">Nocardia terpenica</name>
    <dbReference type="NCBI Taxonomy" id="455432"/>
    <lineage>
        <taxon>Bacteria</taxon>
        <taxon>Bacillati</taxon>
        <taxon>Actinomycetota</taxon>
        <taxon>Actinomycetes</taxon>
        <taxon>Mycobacteriales</taxon>
        <taxon>Nocardiaceae</taxon>
        <taxon>Nocardia</taxon>
    </lineage>
</organism>
<evidence type="ECO:0000256" key="1">
    <source>
        <dbReference type="ARBA" id="ARBA00006484"/>
    </source>
</evidence>
<comment type="similarity">
    <text evidence="1 3">Belongs to the short-chain dehydrogenases/reductases (SDR) family.</text>
</comment>